<feature type="region of interest" description="Disordered" evidence="1">
    <location>
        <begin position="272"/>
        <end position="328"/>
    </location>
</feature>
<gene>
    <name evidence="2" type="ORF">SAMN05421803_106219</name>
</gene>
<feature type="compositionally biased region" description="Basic and acidic residues" evidence="1">
    <location>
        <begin position="12"/>
        <end position="37"/>
    </location>
</feature>
<organism evidence="2 3">
    <name type="scientific">Nocardiopsis flavescens</name>
    <dbReference type="NCBI Taxonomy" id="758803"/>
    <lineage>
        <taxon>Bacteria</taxon>
        <taxon>Bacillati</taxon>
        <taxon>Actinomycetota</taxon>
        <taxon>Actinomycetes</taxon>
        <taxon>Streptosporangiales</taxon>
        <taxon>Nocardiopsidaceae</taxon>
        <taxon>Nocardiopsis</taxon>
    </lineage>
</organism>
<evidence type="ECO:0000313" key="3">
    <source>
        <dbReference type="Proteomes" id="UP000184452"/>
    </source>
</evidence>
<feature type="compositionally biased region" description="Gly residues" evidence="1">
    <location>
        <begin position="238"/>
        <end position="251"/>
    </location>
</feature>
<feature type="region of interest" description="Disordered" evidence="1">
    <location>
        <begin position="90"/>
        <end position="116"/>
    </location>
</feature>
<dbReference type="AlphaFoldDB" id="A0A1M6JQ06"/>
<feature type="compositionally biased region" description="Basic and acidic residues" evidence="1">
    <location>
        <begin position="225"/>
        <end position="237"/>
    </location>
</feature>
<feature type="region of interest" description="Disordered" evidence="1">
    <location>
        <begin position="146"/>
        <end position="182"/>
    </location>
</feature>
<sequence>MKPLLEGSSNKPRTEARSQDGNHAGERPDPRGGERSRTRARTRRQGGGAPALREAELPTGYKSGSVRRRQMRCELQGCAKCGWSCPRGHWRGHRRRQGRSHRHSHRNGHWSSHRSTHFKRKCHHAREPNAAFLLWLGPARPAVPLRSVSPAPEPRSVRIPRAARPDPLGGSPRRTDEVATGAPPRMSIDHLALARPRPGPGYFPAFPRMPFQVTRERECRALGRVAEREGDRTEGHRQAGGPGPASLGGGPALHEEELPTWVCVWVAKGPPPAASTCTDNTDGVGRSNGPTHRRSHRDPVGPSHRPSHRRSHRPTPQKPQNRHPWKPTQRIDWLKSRLWFFF</sequence>
<proteinExistence type="predicted"/>
<accession>A0A1M6JQ06</accession>
<dbReference type="EMBL" id="FQZK01000006">
    <property type="protein sequence ID" value="SHJ48742.1"/>
    <property type="molecule type" value="Genomic_DNA"/>
</dbReference>
<feature type="region of interest" description="Disordered" evidence="1">
    <location>
        <begin position="225"/>
        <end position="253"/>
    </location>
</feature>
<reference evidence="2 3" key="1">
    <citation type="submission" date="2016-11" db="EMBL/GenBank/DDBJ databases">
        <authorList>
            <person name="Jaros S."/>
            <person name="Januszkiewicz K."/>
            <person name="Wedrychowicz H."/>
        </authorList>
    </citation>
    <scope>NUCLEOTIDE SEQUENCE [LARGE SCALE GENOMIC DNA]</scope>
    <source>
        <strain evidence="2 3">CGMCC 4.5723</strain>
    </source>
</reference>
<evidence type="ECO:0000256" key="1">
    <source>
        <dbReference type="SAM" id="MobiDB-lite"/>
    </source>
</evidence>
<name>A0A1M6JQ06_9ACTN</name>
<feature type="compositionally biased region" description="Basic residues" evidence="1">
    <location>
        <begin position="305"/>
        <end position="325"/>
    </location>
</feature>
<evidence type="ECO:0000313" key="2">
    <source>
        <dbReference type="EMBL" id="SHJ48742.1"/>
    </source>
</evidence>
<feature type="region of interest" description="Disordered" evidence="1">
    <location>
        <begin position="1"/>
        <end position="63"/>
    </location>
</feature>
<keyword evidence="3" id="KW-1185">Reference proteome</keyword>
<protein>
    <submittedName>
        <fullName evidence="2">Uncharacterized protein</fullName>
    </submittedName>
</protein>
<dbReference type="Proteomes" id="UP000184452">
    <property type="component" value="Unassembled WGS sequence"/>
</dbReference>